<keyword evidence="9 14" id="KW-0694">RNA-binding</keyword>
<keyword evidence="12" id="KW-0539">Nucleus</keyword>
<gene>
    <name evidence="16" type="ORF">F3Y22_tig00004502pilonHSYRG00053</name>
</gene>
<keyword evidence="17" id="KW-1185">Reference proteome</keyword>
<evidence type="ECO:0000313" key="16">
    <source>
        <dbReference type="EMBL" id="KAE8728391.1"/>
    </source>
</evidence>
<organism evidence="16 17">
    <name type="scientific">Hibiscus syriacus</name>
    <name type="common">Rose of Sharon</name>
    <dbReference type="NCBI Taxonomy" id="106335"/>
    <lineage>
        <taxon>Eukaryota</taxon>
        <taxon>Viridiplantae</taxon>
        <taxon>Streptophyta</taxon>
        <taxon>Embryophyta</taxon>
        <taxon>Tracheophyta</taxon>
        <taxon>Spermatophyta</taxon>
        <taxon>Magnoliopsida</taxon>
        <taxon>eudicotyledons</taxon>
        <taxon>Gunneridae</taxon>
        <taxon>Pentapetalae</taxon>
        <taxon>rosids</taxon>
        <taxon>malvids</taxon>
        <taxon>Malvales</taxon>
        <taxon>Malvaceae</taxon>
        <taxon>Malvoideae</taxon>
        <taxon>Hibiscus</taxon>
    </lineage>
</organism>
<feature type="domain" description="RRM" evidence="15">
    <location>
        <begin position="34"/>
        <end position="112"/>
    </location>
</feature>
<evidence type="ECO:0000256" key="7">
    <source>
        <dbReference type="ARBA" id="ARBA00022816"/>
    </source>
</evidence>
<evidence type="ECO:0000256" key="14">
    <source>
        <dbReference type="PROSITE-ProRule" id="PRU00176"/>
    </source>
</evidence>
<evidence type="ECO:0000313" key="17">
    <source>
        <dbReference type="Proteomes" id="UP000436088"/>
    </source>
</evidence>
<evidence type="ECO:0000256" key="9">
    <source>
        <dbReference type="ARBA" id="ARBA00022884"/>
    </source>
</evidence>
<dbReference type="Gene3D" id="3.30.70.330">
    <property type="match status" value="1"/>
</dbReference>
<evidence type="ECO:0000256" key="4">
    <source>
        <dbReference type="ARBA" id="ARBA00022448"/>
    </source>
</evidence>
<dbReference type="EMBL" id="VEPZ02000267">
    <property type="protein sequence ID" value="KAE8728391.1"/>
    <property type="molecule type" value="Genomic_DNA"/>
</dbReference>
<dbReference type="AlphaFoldDB" id="A0A6A3CM21"/>
<keyword evidence="5" id="KW-0963">Cytoplasm</keyword>
<dbReference type="GO" id="GO:0006417">
    <property type="term" value="P:regulation of translation"/>
    <property type="evidence" value="ECO:0007669"/>
    <property type="project" value="UniProtKB-KW"/>
</dbReference>
<dbReference type="Proteomes" id="UP000436088">
    <property type="component" value="Unassembled WGS sequence"/>
</dbReference>
<dbReference type="InterPro" id="IPR008111">
    <property type="entry name" value="RNA-bd_8"/>
</dbReference>
<dbReference type="GO" id="GO:0008380">
    <property type="term" value="P:RNA splicing"/>
    <property type="evidence" value="ECO:0007669"/>
    <property type="project" value="UniProtKB-KW"/>
</dbReference>
<dbReference type="PANTHER" id="PTHR45894">
    <property type="entry name" value="RNA-BINDING PROTEIN 8A"/>
    <property type="match status" value="1"/>
</dbReference>
<dbReference type="GO" id="GO:0006397">
    <property type="term" value="P:mRNA processing"/>
    <property type="evidence" value="ECO:0007669"/>
    <property type="project" value="UniProtKB-KW"/>
</dbReference>
<dbReference type="GO" id="GO:0051028">
    <property type="term" value="P:mRNA transport"/>
    <property type="evidence" value="ECO:0007669"/>
    <property type="project" value="UniProtKB-KW"/>
</dbReference>
<dbReference type="GO" id="GO:0000184">
    <property type="term" value="P:nuclear-transcribed mRNA catabolic process, nonsense-mediated decay"/>
    <property type="evidence" value="ECO:0007669"/>
    <property type="project" value="UniProtKB-KW"/>
</dbReference>
<proteinExistence type="inferred from homology"/>
<keyword evidence="8" id="KW-0810">Translation regulation</keyword>
<sequence length="299" mass="33611">MGIDPVSCPQNFVGTSCWGYLKFPLSRKITIEGWIILVSGVHEEAQEDDLHNAFGEFGEIKNLHLNLDRRTGFVKGYALIEYEKFEEAKNAISTMDGAELLTQTINVDWAFSNGPNLDGHIAPGVLGEDTNLSFIMRSFRKRTKILGMIGIDELMHKYWHTSLKSIPLSSKNPKSFPGPAELFEQEDGNILPHFFRGEKTLQRYSCTDRMVKDLLHASDIRLHDVPCSKEAFNGFRGRQLLKTKCAVHDDPKACYEDRGSFEGKAGEMGHHDVSLVRDDVLCNNEESPFLSSSGAQSRQ</sequence>
<dbReference type="GO" id="GO:0003729">
    <property type="term" value="F:mRNA binding"/>
    <property type="evidence" value="ECO:0007669"/>
    <property type="project" value="InterPro"/>
</dbReference>
<comment type="similarity">
    <text evidence="3">Belongs to the RBM8A family.</text>
</comment>
<dbReference type="PRINTS" id="PR01738">
    <property type="entry name" value="RNABINDINGM8"/>
</dbReference>
<dbReference type="SMART" id="SM00360">
    <property type="entry name" value="RRM"/>
    <property type="match status" value="1"/>
</dbReference>
<dbReference type="CDD" id="cd12324">
    <property type="entry name" value="RRM_RBM8"/>
    <property type="match status" value="1"/>
</dbReference>
<evidence type="ECO:0000259" key="15">
    <source>
        <dbReference type="PROSITE" id="PS50102"/>
    </source>
</evidence>
<evidence type="ECO:0000256" key="12">
    <source>
        <dbReference type="ARBA" id="ARBA00023242"/>
    </source>
</evidence>
<dbReference type="SUPFAM" id="SSF54928">
    <property type="entry name" value="RNA-binding domain, RBD"/>
    <property type="match status" value="1"/>
</dbReference>
<evidence type="ECO:0000256" key="13">
    <source>
        <dbReference type="ARBA" id="ARBA00077711"/>
    </source>
</evidence>
<keyword evidence="6" id="KW-0507">mRNA processing</keyword>
<keyword evidence="10" id="KW-0866">Nonsense-mediated mRNA decay</keyword>
<evidence type="ECO:0000256" key="3">
    <source>
        <dbReference type="ARBA" id="ARBA00007987"/>
    </source>
</evidence>
<keyword evidence="4" id="KW-0813">Transport</keyword>
<dbReference type="PROSITE" id="PS50102">
    <property type="entry name" value="RRM"/>
    <property type="match status" value="1"/>
</dbReference>
<reference evidence="16" key="1">
    <citation type="submission" date="2019-09" db="EMBL/GenBank/DDBJ databases">
        <title>Draft genome information of white flower Hibiscus syriacus.</title>
        <authorList>
            <person name="Kim Y.-M."/>
        </authorList>
    </citation>
    <scope>NUCLEOTIDE SEQUENCE [LARGE SCALE GENOMIC DNA]</scope>
    <source>
        <strain evidence="16">YM2019G1</strain>
    </source>
</reference>
<evidence type="ECO:0000256" key="5">
    <source>
        <dbReference type="ARBA" id="ARBA00022490"/>
    </source>
</evidence>
<dbReference type="InterPro" id="IPR033744">
    <property type="entry name" value="RRM_RBM8"/>
</dbReference>
<dbReference type="Pfam" id="PF00076">
    <property type="entry name" value="RRM_1"/>
    <property type="match status" value="1"/>
</dbReference>
<name>A0A6A3CM21_HIBSY</name>
<evidence type="ECO:0000256" key="1">
    <source>
        <dbReference type="ARBA" id="ARBA00004123"/>
    </source>
</evidence>
<dbReference type="GO" id="GO:0005737">
    <property type="term" value="C:cytoplasm"/>
    <property type="evidence" value="ECO:0007669"/>
    <property type="project" value="UniProtKB-SubCell"/>
</dbReference>
<dbReference type="InterPro" id="IPR035979">
    <property type="entry name" value="RBD_domain_sf"/>
</dbReference>
<accession>A0A6A3CM21</accession>
<dbReference type="GO" id="GO:0005634">
    <property type="term" value="C:nucleus"/>
    <property type="evidence" value="ECO:0007669"/>
    <property type="project" value="UniProtKB-SubCell"/>
</dbReference>
<dbReference type="FunFam" id="3.30.70.330:FF:000525">
    <property type="entry name" value="RNA-binding protein 8A"/>
    <property type="match status" value="1"/>
</dbReference>
<dbReference type="InterPro" id="IPR000504">
    <property type="entry name" value="RRM_dom"/>
</dbReference>
<keyword evidence="11" id="KW-0508">mRNA splicing</keyword>
<evidence type="ECO:0000256" key="11">
    <source>
        <dbReference type="ARBA" id="ARBA00023187"/>
    </source>
</evidence>
<protein>
    <recommendedName>
        <fullName evidence="13">RNA-binding protein 8A</fullName>
    </recommendedName>
</protein>
<evidence type="ECO:0000256" key="10">
    <source>
        <dbReference type="ARBA" id="ARBA00023161"/>
    </source>
</evidence>
<evidence type="ECO:0000256" key="2">
    <source>
        <dbReference type="ARBA" id="ARBA00004496"/>
    </source>
</evidence>
<evidence type="ECO:0000256" key="6">
    <source>
        <dbReference type="ARBA" id="ARBA00022664"/>
    </source>
</evidence>
<comment type="caution">
    <text evidence="16">The sequence shown here is derived from an EMBL/GenBank/DDBJ whole genome shotgun (WGS) entry which is preliminary data.</text>
</comment>
<dbReference type="InterPro" id="IPR012677">
    <property type="entry name" value="Nucleotide-bd_a/b_plait_sf"/>
</dbReference>
<comment type="subcellular location">
    <subcellularLocation>
        <location evidence="2">Cytoplasm</location>
    </subcellularLocation>
    <subcellularLocation>
        <location evidence="1">Nucleus</location>
    </subcellularLocation>
</comment>
<evidence type="ECO:0000256" key="8">
    <source>
        <dbReference type="ARBA" id="ARBA00022845"/>
    </source>
</evidence>
<keyword evidence="7" id="KW-0509">mRNA transport</keyword>